<dbReference type="EMBL" id="QEFC01000555">
    <property type="protein sequence ID" value="KAE9463717.1"/>
    <property type="molecule type" value="Genomic_DNA"/>
</dbReference>
<evidence type="ECO:0000313" key="3">
    <source>
        <dbReference type="Proteomes" id="UP000428333"/>
    </source>
</evidence>
<dbReference type="AlphaFoldDB" id="A0A6A4MAL3"/>
<dbReference type="Proteomes" id="UP000428333">
    <property type="component" value="Linkage Group LG03"/>
</dbReference>
<name>A0A6A4MAL3_9ERIC</name>
<dbReference type="Gene3D" id="3.40.50.2000">
    <property type="entry name" value="Glycogen Phosphorylase B"/>
    <property type="match status" value="1"/>
</dbReference>
<evidence type="ECO:0000313" key="2">
    <source>
        <dbReference type="EMBL" id="KAE9463717.1"/>
    </source>
</evidence>
<keyword evidence="3" id="KW-1185">Reference proteome</keyword>
<feature type="non-terminal residue" evidence="2">
    <location>
        <position position="1"/>
    </location>
</feature>
<proteinExistence type="inferred from homology"/>
<comment type="caution">
    <text evidence="2">The sequence shown here is derived from an EMBL/GenBank/DDBJ whole genome shotgun (WGS) entry which is preliminary data.</text>
</comment>
<gene>
    <name evidence="2" type="ORF">C3L33_04405</name>
</gene>
<comment type="similarity">
    <text evidence="1">Belongs to the UDP-glycosyltransferase family.</text>
</comment>
<protein>
    <submittedName>
        <fullName evidence="2">Uncharacterized protein</fullName>
    </submittedName>
</protein>
<dbReference type="PANTHER" id="PTHR11926:SF1553">
    <property type="entry name" value="GLYCOSYLTRANSFERASE"/>
    <property type="match status" value="1"/>
</dbReference>
<dbReference type="SUPFAM" id="SSF53756">
    <property type="entry name" value="UDP-Glycosyltransferase/glycogen phosphorylase"/>
    <property type="match status" value="1"/>
</dbReference>
<organism evidence="2 3">
    <name type="scientific">Rhododendron williamsianum</name>
    <dbReference type="NCBI Taxonomy" id="262921"/>
    <lineage>
        <taxon>Eukaryota</taxon>
        <taxon>Viridiplantae</taxon>
        <taxon>Streptophyta</taxon>
        <taxon>Embryophyta</taxon>
        <taxon>Tracheophyta</taxon>
        <taxon>Spermatophyta</taxon>
        <taxon>Magnoliopsida</taxon>
        <taxon>eudicotyledons</taxon>
        <taxon>Gunneridae</taxon>
        <taxon>Pentapetalae</taxon>
        <taxon>asterids</taxon>
        <taxon>Ericales</taxon>
        <taxon>Ericaceae</taxon>
        <taxon>Ericoideae</taxon>
        <taxon>Rhodoreae</taxon>
        <taxon>Rhododendron</taxon>
    </lineage>
</organism>
<evidence type="ECO:0000256" key="1">
    <source>
        <dbReference type="ARBA" id="ARBA00009995"/>
    </source>
</evidence>
<dbReference type="OrthoDB" id="5835829at2759"/>
<reference evidence="2 3" key="1">
    <citation type="journal article" date="2019" name="Genome Biol. Evol.">
        <title>The Rhododendron genome and chromosomal organization provide insight into shared whole-genome duplications across the heath family (Ericaceae).</title>
        <authorList>
            <person name="Soza V.L."/>
            <person name="Lindsley D."/>
            <person name="Waalkes A."/>
            <person name="Ramage E."/>
            <person name="Patwardhan R.P."/>
            <person name="Burton J.N."/>
            <person name="Adey A."/>
            <person name="Kumar A."/>
            <person name="Qiu R."/>
            <person name="Shendure J."/>
            <person name="Hall B."/>
        </authorList>
    </citation>
    <scope>NUCLEOTIDE SEQUENCE [LARGE SCALE GENOMIC DNA]</scope>
    <source>
        <strain evidence="2">RSF 1966-606</strain>
    </source>
</reference>
<dbReference type="PANTHER" id="PTHR11926">
    <property type="entry name" value="GLUCOSYL/GLUCURONOSYL TRANSFERASES"/>
    <property type="match status" value="1"/>
</dbReference>
<dbReference type="GO" id="GO:0080044">
    <property type="term" value="F:quercetin 7-O-glucosyltransferase activity"/>
    <property type="evidence" value="ECO:0007669"/>
    <property type="project" value="TreeGrafter"/>
</dbReference>
<accession>A0A6A4MAL3</accession>
<dbReference type="GO" id="GO:0080043">
    <property type="term" value="F:quercetin 3-O-glucosyltransferase activity"/>
    <property type="evidence" value="ECO:0007669"/>
    <property type="project" value="TreeGrafter"/>
</dbReference>
<sequence>MVRRRQWRRRREGGEELAVEEEEMVEARRKQIWLGEGFDGRQVRRGGRQRRRGGVLQALGFQRPQDHLCQHPLHLLQHSTSASSLISTATISDGHDGCGFTVAGDPGSYLARFRSVGSETLSDLIKKLDGQGPRVDGLVYDPFLPWALDVAREFGLVGAAFFTQSCAVSNVYYHVRKGILKLPFEEGKAILVPGLPPLERSETPSFVGDYGSFPAFCDMLVNQFSNIDKADWVLFNTFYDLEEEVRYSGRIRVSCARPGWLLHDARLHQGGPITSV</sequence>